<dbReference type="Gene3D" id="2.40.100.10">
    <property type="entry name" value="Cyclophilin-like"/>
    <property type="match status" value="1"/>
</dbReference>
<dbReference type="AlphaFoldDB" id="A0AAD9X164"/>
<proteinExistence type="inferred from homology"/>
<dbReference type="GO" id="GO:0006457">
    <property type="term" value="P:protein folding"/>
    <property type="evidence" value="ECO:0007669"/>
    <property type="project" value="TreeGrafter"/>
</dbReference>
<comment type="caution">
    <text evidence="3">The sequence shown here is derived from an EMBL/GenBank/DDBJ whole genome shotgun (WGS) entry which is preliminary data.</text>
</comment>
<dbReference type="InterPro" id="IPR029000">
    <property type="entry name" value="Cyclophilin-like_dom_sf"/>
</dbReference>
<dbReference type="EMBL" id="JANJYI010000005">
    <property type="protein sequence ID" value="KAK2649937.1"/>
    <property type="molecule type" value="Genomic_DNA"/>
</dbReference>
<evidence type="ECO:0000256" key="2">
    <source>
        <dbReference type="SAM" id="MobiDB-lite"/>
    </source>
</evidence>
<name>A0AAD9X164_9ROSI</name>
<reference evidence="3" key="1">
    <citation type="journal article" date="2023" name="Plant J.">
        <title>Genome sequences and population genomics provide insights into the demographic history, inbreeding, and mutation load of two 'living fossil' tree species of Dipteronia.</title>
        <authorList>
            <person name="Feng Y."/>
            <person name="Comes H.P."/>
            <person name="Chen J."/>
            <person name="Zhu S."/>
            <person name="Lu R."/>
            <person name="Zhang X."/>
            <person name="Li P."/>
            <person name="Qiu J."/>
            <person name="Olsen K.M."/>
            <person name="Qiu Y."/>
        </authorList>
    </citation>
    <scope>NUCLEOTIDE SEQUENCE</scope>
    <source>
        <strain evidence="3">KIB01</strain>
    </source>
</reference>
<protein>
    <recommendedName>
        <fullName evidence="5">Peptidylprolyl isomerase</fullName>
    </recommendedName>
</protein>
<sequence length="510" mass="57522">MGIMPEGFREKKTMCEDNVLARYFEDKSPMIELLEATFKGLMATEADDVLDMGYVLMVSQFFVIDEARTAIPGSLLSLVKNDNGFKAPFGGRLVFRKKARKKNKLGESANESDKEDHEEAMEEGATSLMKSKSRNSDKPSSRKWLFHGHDCETPKNLERFKKNWSLEIQAMGKSTSEKERVSQDKVMDDMNTHRHEKSEDKFEKEKVVSEASLEKVVGSSVVFEKTDVDTAGLEKVEPLFENVVYEGCLKHVVGSPIVTEKVDGDTTVEEKVETSSEKVVVQRLINVDEYPSLAVNVVLPNPTLSVIFTDAPDPNKRGRKRSWFIGSPHTDPIPKKKKKSQDSSENVNDEYIRFMSYLKKKDQTCVYTGQAGEMTHEDFNELVKPTKWLSNMTATSMFFGRGVPKEMLTTVMISVITNPRVFFDLTIGDHPGGRNMIELFVDSTLIITENFRALCAEEKGISTAEWLYRKQVIFGQVVEGFDMLKAVDKIGSISSLTSKVVMVIDCRVLC</sequence>
<feature type="region of interest" description="Disordered" evidence="2">
    <location>
        <begin position="100"/>
        <end position="148"/>
    </location>
</feature>
<dbReference type="GO" id="GO:0016018">
    <property type="term" value="F:cyclosporin A binding"/>
    <property type="evidence" value="ECO:0007669"/>
    <property type="project" value="TreeGrafter"/>
</dbReference>
<evidence type="ECO:0000313" key="4">
    <source>
        <dbReference type="Proteomes" id="UP001280121"/>
    </source>
</evidence>
<keyword evidence="4" id="KW-1185">Reference proteome</keyword>
<dbReference type="Proteomes" id="UP001280121">
    <property type="component" value="Unassembled WGS sequence"/>
</dbReference>
<feature type="region of interest" description="Disordered" evidence="2">
    <location>
        <begin position="310"/>
        <end position="346"/>
    </location>
</feature>
<dbReference type="GO" id="GO:0005737">
    <property type="term" value="C:cytoplasm"/>
    <property type="evidence" value="ECO:0007669"/>
    <property type="project" value="TreeGrafter"/>
</dbReference>
<evidence type="ECO:0000256" key="1">
    <source>
        <dbReference type="ARBA" id="ARBA00007365"/>
    </source>
</evidence>
<gene>
    <name evidence="3" type="ORF">Ddye_017426</name>
</gene>
<evidence type="ECO:0008006" key="5">
    <source>
        <dbReference type="Google" id="ProtNLM"/>
    </source>
</evidence>
<dbReference type="PANTHER" id="PTHR11071">
    <property type="entry name" value="PEPTIDYL-PROLYL CIS-TRANS ISOMERASE"/>
    <property type="match status" value="1"/>
</dbReference>
<evidence type="ECO:0000313" key="3">
    <source>
        <dbReference type="EMBL" id="KAK2649937.1"/>
    </source>
</evidence>
<dbReference type="PANTHER" id="PTHR11071:SF561">
    <property type="entry name" value="PEPTIDYL-PROLYL CIS-TRANS ISOMERASE D-RELATED"/>
    <property type="match status" value="1"/>
</dbReference>
<dbReference type="SUPFAM" id="SSF50891">
    <property type="entry name" value="Cyclophilin-like"/>
    <property type="match status" value="1"/>
</dbReference>
<accession>A0AAD9X164</accession>
<comment type="similarity">
    <text evidence="1">Belongs to the cyclophilin-type PPIase family.</text>
</comment>
<organism evidence="3 4">
    <name type="scientific">Dipteronia dyeriana</name>
    <dbReference type="NCBI Taxonomy" id="168575"/>
    <lineage>
        <taxon>Eukaryota</taxon>
        <taxon>Viridiplantae</taxon>
        <taxon>Streptophyta</taxon>
        <taxon>Embryophyta</taxon>
        <taxon>Tracheophyta</taxon>
        <taxon>Spermatophyta</taxon>
        <taxon>Magnoliopsida</taxon>
        <taxon>eudicotyledons</taxon>
        <taxon>Gunneridae</taxon>
        <taxon>Pentapetalae</taxon>
        <taxon>rosids</taxon>
        <taxon>malvids</taxon>
        <taxon>Sapindales</taxon>
        <taxon>Sapindaceae</taxon>
        <taxon>Hippocastanoideae</taxon>
        <taxon>Acereae</taxon>
        <taxon>Dipteronia</taxon>
    </lineage>
</organism>
<dbReference type="GO" id="GO:0003755">
    <property type="term" value="F:peptidyl-prolyl cis-trans isomerase activity"/>
    <property type="evidence" value="ECO:0007669"/>
    <property type="project" value="TreeGrafter"/>
</dbReference>